<dbReference type="AlphaFoldDB" id="A0A1S8M836"/>
<sequence>MNRRHRDILNLIFNAEEGIAGGELARICNVTVRTIRSDIKNINNLLEKYNVKVESSIKKGYFLNKVDKDTLKKNNVIRSVIDYEYIRENPSDPIERKVYILFNLIDKKYILKEELLEGLHISEATLNNDITAINKWMKENFRLSISYPLNGEITLKADEIEKRNIISWILAIRIKISTVSKYWSYIFDGKNVIEESRKLYHIVNYETKKWGYYLSGHSYQLFCYELLVAINRQKQGVELKEIEGELTGVIASIRNKIEKKFGYKLSKSEWLNLQNCFESKQFISGTDIKNIETKEAIYVVNEFLKVLYDKFRMDLRNNKDNKCKLLLYIAPMINRLKYRHCISNKIDKNIAKNYKAEFKMAAEIKAIIKRKFNLEVKSIDLAYITIQLVVMCGFKSHSLKTIIVCDYDESIVDFIKYKIKNNFGEKINIARCYDYQEFMYEDKEKLKNVELIITTSTIADLTDIPFIRINPEFYDNDINTIAEYFKEHKQLIL</sequence>
<dbReference type="STRING" id="84029.CROST_07410"/>
<dbReference type="InterPro" id="IPR007737">
    <property type="entry name" value="Mga_HTH"/>
</dbReference>
<dbReference type="InterPro" id="IPR036388">
    <property type="entry name" value="WH-like_DNA-bd_sf"/>
</dbReference>
<dbReference type="EMBL" id="CP096983">
    <property type="protein sequence ID" value="URZ10537.1"/>
    <property type="molecule type" value="Genomic_DNA"/>
</dbReference>
<dbReference type="Pfam" id="PF08279">
    <property type="entry name" value="HTH_11"/>
    <property type="match status" value="1"/>
</dbReference>
<dbReference type="PANTHER" id="PTHR30185">
    <property type="entry name" value="CRYPTIC BETA-GLUCOSIDE BGL OPERON ANTITERMINATOR"/>
    <property type="match status" value="1"/>
</dbReference>
<keyword evidence="4" id="KW-0804">Transcription</keyword>
<dbReference type="InterPro" id="IPR050661">
    <property type="entry name" value="BglG_antiterminators"/>
</dbReference>
<proteinExistence type="predicted"/>
<keyword evidence="6" id="KW-1185">Reference proteome</keyword>
<evidence type="ECO:0000313" key="5">
    <source>
        <dbReference type="EMBL" id="URZ10537.1"/>
    </source>
</evidence>
<dbReference type="Gene3D" id="1.10.1790.10">
    <property type="entry name" value="PRD domain"/>
    <property type="match status" value="1"/>
</dbReference>
<dbReference type="PROSITE" id="PS51372">
    <property type="entry name" value="PRD_2"/>
    <property type="match status" value="1"/>
</dbReference>
<protein>
    <submittedName>
        <fullName evidence="5">Transcriptional regulator MtlR</fullName>
    </submittedName>
</protein>
<dbReference type="GO" id="GO:0006355">
    <property type="term" value="P:regulation of DNA-templated transcription"/>
    <property type="evidence" value="ECO:0007669"/>
    <property type="project" value="InterPro"/>
</dbReference>
<name>A0A1S8M836_9CLOT</name>
<evidence type="ECO:0000256" key="3">
    <source>
        <dbReference type="ARBA" id="ARBA00023159"/>
    </source>
</evidence>
<dbReference type="Proteomes" id="UP000190951">
    <property type="component" value="Chromosome"/>
</dbReference>
<keyword evidence="3" id="KW-0010">Activator</keyword>
<organism evidence="5 6">
    <name type="scientific">Clostridium felsineum</name>
    <dbReference type="NCBI Taxonomy" id="36839"/>
    <lineage>
        <taxon>Bacteria</taxon>
        <taxon>Bacillati</taxon>
        <taxon>Bacillota</taxon>
        <taxon>Clostridia</taxon>
        <taxon>Eubacteriales</taxon>
        <taxon>Clostridiaceae</taxon>
        <taxon>Clostridium</taxon>
    </lineage>
</organism>
<evidence type="ECO:0000256" key="2">
    <source>
        <dbReference type="ARBA" id="ARBA00023015"/>
    </source>
</evidence>
<dbReference type="InterPro" id="IPR013196">
    <property type="entry name" value="HTH_11"/>
</dbReference>
<dbReference type="Gene3D" id="1.10.10.10">
    <property type="entry name" value="Winged helix-like DNA-binding domain superfamily/Winged helix DNA-binding domain"/>
    <property type="match status" value="1"/>
</dbReference>
<gene>
    <name evidence="5" type="primary">mtlR</name>
    <name evidence="5" type="ORF">CROST_012470</name>
</gene>
<dbReference type="KEGG" id="crw:CROST_012470"/>
<keyword evidence="2" id="KW-0805">Transcription regulation</keyword>
<dbReference type="InterPro" id="IPR036634">
    <property type="entry name" value="PRD_sf"/>
</dbReference>
<dbReference type="SUPFAM" id="SSF63520">
    <property type="entry name" value="PTS-regulatory domain, PRD"/>
    <property type="match status" value="2"/>
</dbReference>
<evidence type="ECO:0000313" key="6">
    <source>
        <dbReference type="Proteomes" id="UP000190951"/>
    </source>
</evidence>
<dbReference type="Pfam" id="PF05043">
    <property type="entry name" value="Mga"/>
    <property type="match status" value="1"/>
</dbReference>
<dbReference type="InterPro" id="IPR011608">
    <property type="entry name" value="PRD"/>
</dbReference>
<dbReference type="Pfam" id="PF00874">
    <property type="entry name" value="PRD"/>
    <property type="match status" value="1"/>
</dbReference>
<dbReference type="RefSeq" id="WP_077834097.1">
    <property type="nucleotide sequence ID" value="NZ_CP096983.1"/>
</dbReference>
<dbReference type="PANTHER" id="PTHR30185:SF18">
    <property type="entry name" value="TRANSCRIPTIONAL REGULATOR MTLR"/>
    <property type="match status" value="1"/>
</dbReference>
<reference evidence="5 6" key="1">
    <citation type="submission" date="2022-04" db="EMBL/GenBank/DDBJ databases">
        <title>Genome sequence of C. roseum typestrain.</title>
        <authorList>
            <person name="Poehlein A."/>
            <person name="Schoch T."/>
            <person name="Duerre P."/>
            <person name="Daniel R."/>
        </authorList>
    </citation>
    <scope>NUCLEOTIDE SEQUENCE [LARGE SCALE GENOMIC DNA]</scope>
    <source>
        <strain evidence="5 6">DSM 7320</strain>
    </source>
</reference>
<keyword evidence="1" id="KW-0677">Repeat</keyword>
<evidence type="ECO:0000256" key="1">
    <source>
        <dbReference type="ARBA" id="ARBA00022737"/>
    </source>
</evidence>
<accession>A0A1S8M836</accession>
<evidence type="ECO:0000256" key="4">
    <source>
        <dbReference type="ARBA" id="ARBA00023163"/>
    </source>
</evidence>